<keyword evidence="1" id="KW-0732">Signal</keyword>
<evidence type="ECO:0000256" key="1">
    <source>
        <dbReference type="SAM" id="SignalP"/>
    </source>
</evidence>
<dbReference type="RefSeq" id="WP_338892811.1">
    <property type="nucleotide sequence ID" value="NZ_CP147846.1"/>
</dbReference>
<dbReference type="InterPro" id="IPR012338">
    <property type="entry name" value="Beta-lactam/transpept-like"/>
</dbReference>
<feature type="signal peptide" evidence="1">
    <location>
        <begin position="1"/>
        <end position="28"/>
    </location>
</feature>
<evidence type="ECO:0000259" key="3">
    <source>
        <dbReference type="Pfam" id="PF05223"/>
    </source>
</evidence>
<dbReference type="InterPro" id="IPR007887">
    <property type="entry name" value="MecA_N"/>
</dbReference>
<dbReference type="PROSITE" id="PS51257">
    <property type="entry name" value="PROKAR_LIPOPROTEIN"/>
    <property type="match status" value="1"/>
</dbReference>
<feature type="domain" description="Penicillin-binding protein transpeptidase" evidence="2">
    <location>
        <begin position="328"/>
        <end position="587"/>
    </location>
</feature>
<dbReference type="Proteomes" id="UP001432000">
    <property type="component" value="Chromosome"/>
</dbReference>
<dbReference type="InterPro" id="IPR001460">
    <property type="entry name" value="PCN-bd_Tpept"/>
</dbReference>
<gene>
    <name evidence="4" type="ORF">WDS16_11660</name>
</gene>
<sequence>MRFSDVRLSRRLASAAAVCVAVVGSVTACTPSPDGPEPAAQAFLAAFSARDIGGASGDTDRPDSAATALNDAWENLQAESLDARTTSVRVDGDTATVGYTYRWHLPKDRVWTYDGELQMGRTDGRWGVRWTSTDIHPGLGETQTMALRSTAPPRARVNERSGTDVLVPGVVHRVKIDADESYDIVASATGLARILGQFDETISAQSIVESATSIDGDYPVALLRDEDYQTVAASLSGLSGVTVSDESDLIATDRTFAPDLVSQVKKSVIDEVDGKAGWSVVTVNRNGVDIEVLTDTPPEPAPSFSITLDRNIQVAAQNAVNVRAEQAMMVVIQPSTGAVLAVAQNEEADRDGPVASAGLYPPGSTFKIVTAGAAISIGLAGPESTVPCPGRIVIGERSIPNYNEFALGNVSMSTAFTRSCNTSFAKLASEMPADALTIAASQFGVGPEYGVVGLPTDSGSVPPAEELVQRTEDGFGQGKVVVSTFGMALAAATVANGSTPVPTLIAGRETTIEGEHPAIEPAMVEGLRTMMRSVVTSGTAERIADQGEVYGKTGEAEVEGGSHAWFVGYRGDLAFATLVVRGGSSDNAVAVTREMFEQLPEGY</sequence>
<name>A0ABZ2PQB0_9NOCA</name>
<evidence type="ECO:0000259" key="2">
    <source>
        <dbReference type="Pfam" id="PF00905"/>
    </source>
</evidence>
<protein>
    <submittedName>
        <fullName evidence="4">Penicillin-binding transpeptidase domain-containing protein</fullName>
    </submittedName>
</protein>
<dbReference type="SUPFAM" id="SSF56601">
    <property type="entry name" value="beta-lactamase/transpeptidase-like"/>
    <property type="match status" value="1"/>
</dbReference>
<accession>A0ABZ2PQB0</accession>
<dbReference type="Pfam" id="PF00905">
    <property type="entry name" value="Transpeptidase"/>
    <property type="match status" value="1"/>
</dbReference>
<dbReference type="InterPro" id="IPR050515">
    <property type="entry name" value="Beta-lactam/transpept"/>
</dbReference>
<evidence type="ECO:0000313" key="5">
    <source>
        <dbReference type="Proteomes" id="UP001432000"/>
    </source>
</evidence>
<evidence type="ECO:0000313" key="4">
    <source>
        <dbReference type="EMBL" id="WXG71082.1"/>
    </source>
</evidence>
<keyword evidence="5" id="KW-1185">Reference proteome</keyword>
<dbReference type="EMBL" id="CP147846">
    <property type="protein sequence ID" value="WXG71082.1"/>
    <property type="molecule type" value="Genomic_DNA"/>
</dbReference>
<dbReference type="PANTHER" id="PTHR30627">
    <property type="entry name" value="PEPTIDOGLYCAN D,D-TRANSPEPTIDASE"/>
    <property type="match status" value="1"/>
</dbReference>
<organism evidence="4 5">
    <name type="scientific">Rhodococcus sovatensis</name>
    <dbReference type="NCBI Taxonomy" id="1805840"/>
    <lineage>
        <taxon>Bacteria</taxon>
        <taxon>Bacillati</taxon>
        <taxon>Actinomycetota</taxon>
        <taxon>Actinomycetes</taxon>
        <taxon>Mycobacteriales</taxon>
        <taxon>Nocardiaceae</taxon>
        <taxon>Rhodococcus</taxon>
    </lineage>
</organism>
<proteinExistence type="predicted"/>
<dbReference type="Pfam" id="PF05223">
    <property type="entry name" value="MecA_N"/>
    <property type="match status" value="1"/>
</dbReference>
<dbReference type="Gene3D" id="3.40.710.10">
    <property type="entry name" value="DD-peptidase/beta-lactamase superfamily"/>
    <property type="match status" value="1"/>
</dbReference>
<feature type="chain" id="PRO_5047353614" evidence="1">
    <location>
        <begin position="29"/>
        <end position="603"/>
    </location>
</feature>
<reference evidence="4 5" key="1">
    <citation type="submission" date="2024-03" db="EMBL/GenBank/DDBJ databases">
        <title>Natural products discovery in diverse microorganisms through a two-stage MS feature dereplication strategy.</title>
        <authorList>
            <person name="Zhang R."/>
        </authorList>
    </citation>
    <scope>NUCLEOTIDE SEQUENCE [LARGE SCALE GENOMIC DNA]</scope>
    <source>
        <strain evidence="4 5">18930</strain>
    </source>
</reference>
<feature type="domain" description="NTF2-like N-terminal transpeptidase" evidence="3">
    <location>
        <begin position="36"/>
        <end position="143"/>
    </location>
</feature>
<dbReference type="PANTHER" id="PTHR30627:SF24">
    <property type="entry name" value="PENICILLIN-BINDING PROTEIN 4B"/>
    <property type="match status" value="1"/>
</dbReference>